<evidence type="ECO:0000259" key="9">
    <source>
        <dbReference type="Pfam" id="PF18967"/>
    </source>
</evidence>
<evidence type="ECO:0000256" key="3">
    <source>
        <dbReference type="ARBA" id="ARBA00022692"/>
    </source>
</evidence>
<keyword evidence="11" id="KW-1185">Reference proteome</keyword>
<protein>
    <recommendedName>
        <fullName evidence="9">Pycsar effector protein domain-containing protein</fullName>
    </recommendedName>
</protein>
<evidence type="ECO:0000256" key="2">
    <source>
        <dbReference type="ARBA" id="ARBA00022475"/>
    </source>
</evidence>
<feature type="transmembrane region" description="Helical" evidence="8">
    <location>
        <begin position="115"/>
        <end position="137"/>
    </location>
</feature>
<sequence>MISHADAKASFLAAGAIPIAAILLAAPTLTDPSMPVRVVSWIASLLLIVGIACLGSVVWPRLPSHDVGIRAGANHSPEEIAERALALTRDSESQLTSCSKEQAVISTLALTKFRLLRAAMACFGAAATLMLVAAAVFTF</sequence>
<evidence type="ECO:0000256" key="6">
    <source>
        <dbReference type="ARBA" id="ARBA00023118"/>
    </source>
</evidence>
<evidence type="ECO:0000313" key="10">
    <source>
        <dbReference type="EMBL" id="GAA1664755.1"/>
    </source>
</evidence>
<keyword evidence="5 8" id="KW-1133">Transmembrane helix</keyword>
<keyword evidence="6" id="KW-0051">Antiviral defense</keyword>
<gene>
    <name evidence="10" type="ORF">GCM10009830_07870</name>
</gene>
<evidence type="ECO:0000256" key="4">
    <source>
        <dbReference type="ARBA" id="ARBA00022741"/>
    </source>
</evidence>
<comment type="subcellular location">
    <subcellularLocation>
        <location evidence="1">Cell membrane</location>
    </subcellularLocation>
</comment>
<evidence type="ECO:0000256" key="1">
    <source>
        <dbReference type="ARBA" id="ARBA00004236"/>
    </source>
</evidence>
<evidence type="ECO:0000256" key="5">
    <source>
        <dbReference type="ARBA" id="ARBA00022989"/>
    </source>
</evidence>
<feature type="domain" description="Pycsar effector protein" evidence="9">
    <location>
        <begin position="2"/>
        <end position="137"/>
    </location>
</feature>
<proteinExistence type="predicted"/>
<feature type="transmembrane region" description="Helical" evidence="8">
    <location>
        <begin position="41"/>
        <end position="60"/>
    </location>
</feature>
<comment type="caution">
    <text evidence="10">The sequence shown here is derived from an EMBL/GenBank/DDBJ whole genome shotgun (WGS) entry which is preliminary data.</text>
</comment>
<reference evidence="10 11" key="1">
    <citation type="journal article" date="2019" name="Int. J. Syst. Evol. Microbiol.">
        <title>The Global Catalogue of Microorganisms (GCM) 10K type strain sequencing project: providing services to taxonomists for standard genome sequencing and annotation.</title>
        <authorList>
            <consortium name="The Broad Institute Genomics Platform"/>
            <consortium name="The Broad Institute Genome Sequencing Center for Infectious Disease"/>
            <person name="Wu L."/>
            <person name="Ma J."/>
        </authorList>
    </citation>
    <scope>NUCLEOTIDE SEQUENCE [LARGE SCALE GENOMIC DNA]</scope>
    <source>
        <strain evidence="10 11">JCM 16001</strain>
    </source>
</reference>
<accession>A0ABN2G3I6</accession>
<keyword evidence="7 8" id="KW-0472">Membrane</keyword>
<evidence type="ECO:0000313" key="11">
    <source>
        <dbReference type="Proteomes" id="UP001499851"/>
    </source>
</evidence>
<dbReference type="InterPro" id="IPR043760">
    <property type="entry name" value="PycTM_dom"/>
</dbReference>
<dbReference type="Proteomes" id="UP001499851">
    <property type="component" value="Unassembled WGS sequence"/>
</dbReference>
<dbReference type="EMBL" id="BAAAQF010000004">
    <property type="protein sequence ID" value="GAA1664755.1"/>
    <property type="molecule type" value="Genomic_DNA"/>
</dbReference>
<dbReference type="Pfam" id="PF18967">
    <property type="entry name" value="PycTM"/>
    <property type="match status" value="1"/>
</dbReference>
<keyword evidence="4" id="KW-0547">Nucleotide-binding</keyword>
<evidence type="ECO:0000256" key="8">
    <source>
        <dbReference type="SAM" id="Phobius"/>
    </source>
</evidence>
<name>A0ABN2G3I6_9ACTN</name>
<keyword evidence="3 8" id="KW-0812">Transmembrane</keyword>
<organism evidence="10 11">
    <name type="scientific">Glycomyces endophyticus</name>
    <dbReference type="NCBI Taxonomy" id="480996"/>
    <lineage>
        <taxon>Bacteria</taxon>
        <taxon>Bacillati</taxon>
        <taxon>Actinomycetota</taxon>
        <taxon>Actinomycetes</taxon>
        <taxon>Glycomycetales</taxon>
        <taxon>Glycomycetaceae</taxon>
        <taxon>Glycomyces</taxon>
    </lineage>
</organism>
<keyword evidence="2" id="KW-1003">Cell membrane</keyword>
<evidence type="ECO:0000256" key="7">
    <source>
        <dbReference type="ARBA" id="ARBA00023136"/>
    </source>
</evidence>